<comment type="caution">
    <text evidence="2">The sequence shown here is derived from an EMBL/GenBank/DDBJ whole genome shotgun (WGS) entry which is preliminary data.</text>
</comment>
<dbReference type="Proteomes" id="UP000627781">
    <property type="component" value="Unassembled WGS sequence"/>
</dbReference>
<evidence type="ECO:0000259" key="1">
    <source>
        <dbReference type="Pfam" id="PF14213"/>
    </source>
</evidence>
<organism evidence="2 3">
    <name type="scientific">Clostridium cibarium</name>
    <dbReference type="NCBI Taxonomy" id="2762247"/>
    <lineage>
        <taxon>Bacteria</taxon>
        <taxon>Bacillati</taxon>
        <taxon>Bacillota</taxon>
        <taxon>Clostridia</taxon>
        <taxon>Eubacteriales</taxon>
        <taxon>Clostridiaceae</taxon>
        <taxon>Clostridium</taxon>
    </lineage>
</organism>
<keyword evidence="3" id="KW-1185">Reference proteome</keyword>
<sequence>MEIKVKEYLGESFSIEDAILLRETIMKNEGKNITLDFAGINSVPSTFFNCLFGELLYKRQRREIFDRIDVKNLSNPSDYSRVVLGTAFVS</sequence>
<protein>
    <submittedName>
        <fullName evidence="2">STAS-like domain-containing protein</fullName>
    </submittedName>
</protein>
<dbReference type="Pfam" id="PF14213">
    <property type="entry name" value="DUF4325"/>
    <property type="match status" value="1"/>
</dbReference>
<dbReference type="InterPro" id="IPR025474">
    <property type="entry name" value="DUF4325"/>
</dbReference>
<accession>A0ABR8PRV2</accession>
<evidence type="ECO:0000313" key="3">
    <source>
        <dbReference type="Proteomes" id="UP000627781"/>
    </source>
</evidence>
<dbReference type="EMBL" id="JACSRA010000007">
    <property type="protein sequence ID" value="MBD7910883.1"/>
    <property type="molecule type" value="Genomic_DNA"/>
</dbReference>
<gene>
    <name evidence="2" type="ORF">H9661_05890</name>
</gene>
<reference evidence="2 3" key="1">
    <citation type="submission" date="2020-08" db="EMBL/GenBank/DDBJ databases">
        <title>A Genomic Blueprint of the Chicken Gut Microbiome.</title>
        <authorList>
            <person name="Gilroy R."/>
            <person name="Ravi A."/>
            <person name="Getino M."/>
            <person name="Pursley I."/>
            <person name="Horton D.L."/>
            <person name="Alikhan N.-F."/>
            <person name="Baker D."/>
            <person name="Gharbi K."/>
            <person name="Hall N."/>
            <person name="Watson M."/>
            <person name="Adriaenssens E.M."/>
            <person name="Foster-Nyarko E."/>
            <person name="Jarju S."/>
            <person name="Secka A."/>
            <person name="Antonio M."/>
            <person name="Oren A."/>
            <person name="Chaudhuri R."/>
            <person name="La Ragione R.M."/>
            <person name="Hildebrand F."/>
            <person name="Pallen M.J."/>
        </authorList>
    </citation>
    <scope>NUCLEOTIDE SEQUENCE [LARGE SCALE GENOMIC DNA]</scope>
    <source>
        <strain evidence="2 3">Sa3CVN1</strain>
    </source>
</reference>
<proteinExistence type="predicted"/>
<name>A0ABR8PRV2_9CLOT</name>
<feature type="domain" description="DUF4325" evidence="1">
    <location>
        <begin position="17"/>
        <end position="77"/>
    </location>
</feature>
<dbReference type="RefSeq" id="WP_143317820.1">
    <property type="nucleotide sequence ID" value="NZ_JACSRA010000007.1"/>
</dbReference>
<evidence type="ECO:0000313" key="2">
    <source>
        <dbReference type="EMBL" id="MBD7910883.1"/>
    </source>
</evidence>